<feature type="transmembrane region" description="Helical" evidence="1">
    <location>
        <begin position="7"/>
        <end position="25"/>
    </location>
</feature>
<organism evidence="2">
    <name type="scientific">Anguilla anguilla</name>
    <name type="common">European freshwater eel</name>
    <name type="synonym">Muraena anguilla</name>
    <dbReference type="NCBI Taxonomy" id="7936"/>
    <lineage>
        <taxon>Eukaryota</taxon>
        <taxon>Metazoa</taxon>
        <taxon>Chordata</taxon>
        <taxon>Craniata</taxon>
        <taxon>Vertebrata</taxon>
        <taxon>Euteleostomi</taxon>
        <taxon>Actinopterygii</taxon>
        <taxon>Neopterygii</taxon>
        <taxon>Teleostei</taxon>
        <taxon>Anguilliformes</taxon>
        <taxon>Anguillidae</taxon>
        <taxon>Anguilla</taxon>
    </lineage>
</organism>
<name>A0A0E9PMU5_ANGAN</name>
<reference evidence="2" key="2">
    <citation type="journal article" date="2015" name="Fish Shellfish Immunol.">
        <title>Early steps in the European eel (Anguilla anguilla)-Vibrio vulnificus interaction in the gills: Role of the RtxA13 toxin.</title>
        <authorList>
            <person name="Callol A."/>
            <person name="Pajuelo D."/>
            <person name="Ebbesson L."/>
            <person name="Teles M."/>
            <person name="MacKenzie S."/>
            <person name="Amaro C."/>
        </authorList>
    </citation>
    <scope>NUCLEOTIDE SEQUENCE</scope>
</reference>
<dbReference type="EMBL" id="GBXM01103187">
    <property type="protein sequence ID" value="JAH05390.1"/>
    <property type="molecule type" value="Transcribed_RNA"/>
</dbReference>
<protein>
    <submittedName>
        <fullName evidence="2">Uncharacterized protein</fullName>
    </submittedName>
</protein>
<keyword evidence="1" id="KW-0812">Transmembrane</keyword>
<reference evidence="2" key="1">
    <citation type="submission" date="2014-11" db="EMBL/GenBank/DDBJ databases">
        <authorList>
            <person name="Amaro Gonzalez C."/>
        </authorList>
    </citation>
    <scope>NUCLEOTIDE SEQUENCE</scope>
</reference>
<sequence length="28" mass="3269">MPRTDFCVFTSMEFLALLLSWWVGFASL</sequence>
<keyword evidence="1" id="KW-1133">Transmembrane helix</keyword>
<evidence type="ECO:0000256" key="1">
    <source>
        <dbReference type="SAM" id="Phobius"/>
    </source>
</evidence>
<dbReference type="AlphaFoldDB" id="A0A0E9PMU5"/>
<proteinExistence type="predicted"/>
<evidence type="ECO:0000313" key="2">
    <source>
        <dbReference type="EMBL" id="JAH05390.1"/>
    </source>
</evidence>
<keyword evidence="1" id="KW-0472">Membrane</keyword>
<accession>A0A0E9PMU5</accession>